<dbReference type="InterPro" id="IPR036390">
    <property type="entry name" value="WH_DNA-bd_sf"/>
</dbReference>
<evidence type="ECO:0000256" key="1">
    <source>
        <dbReference type="ARBA" id="ARBA00009437"/>
    </source>
</evidence>
<dbReference type="PANTHER" id="PTHR30419:SF24">
    <property type="entry name" value="HTH-TYPE TRANSCRIPTIONAL REGULATOR CZCR"/>
    <property type="match status" value="1"/>
</dbReference>
<accession>A0ABT5JWK5</accession>
<dbReference type="EMBL" id="JAQQXR010000001">
    <property type="protein sequence ID" value="MDC8756446.1"/>
    <property type="molecule type" value="Genomic_DNA"/>
</dbReference>
<comment type="similarity">
    <text evidence="1">Belongs to the LysR transcriptional regulatory family.</text>
</comment>
<dbReference type="RefSeq" id="WP_273669078.1">
    <property type="nucleotide sequence ID" value="NZ_JAQQXR010000001.1"/>
</dbReference>
<dbReference type="PROSITE" id="PS50931">
    <property type="entry name" value="HTH_LYSR"/>
    <property type="match status" value="1"/>
</dbReference>
<dbReference type="Pfam" id="PF00126">
    <property type="entry name" value="HTH_1"/>
    <property type="match status" value="1"/>
</dbReference>
<keyword evidence="4" id="KW-0804">Transcription</keyword>
<dbReference type="SUPFAM" id="SSF46785">
    <property type="entry name" value="Winged helix' DNA-binding domain"/>
    <property type="match status" value="1"/>
</dbReference>
<dbReference type="Proteomes" id="UP001221208">
    <property type="component" value="Unassembled WGS sequence"/>
</dbReference>
<feature type="domain" description="HTH lysR-type" evidence="5">
    <location>
        <begin position="1"/>
        <end position="58"/>
    </location>
</feature>
<evidence type="ECO:0000256" key="4">
    <source>
        <dbReference type="ARBA" id="ARBA00023163"/>
    </source>
</evidence>
<keyword evidence="7" id="KW-1185">Reference proteome</keyword>
<dbReference type="PANTHER" id="PTHR30419">
    <property type="entry name" value="HTH-TYPE TRANSCRIPTIONAL REGULATOR YBHD"/>
    <property type="match status" value="1"/>
</dbReference>
<sequence length="312" mass="33990">MTFTQLEIFALVAELRGFTAAAAKLAISQSAVSHALKGLERELGVELLVRQQSSVELTEIGRQLLLRTREILGLSEAMRQDVADARGQRRGTLRIGSFGPTSSLKLLPAILDAYQRRYPGIEVRVDEGADHEVTQWILDRRVDVGFVVLPEERFHTVPLVQDQMMALLPRAHPLAGRAAVTLAELCETPFIMSEAGCAALIEPLFTTAGLTPQVRYRIAQVITILGMVERGIGVSIVAELALPDRLARNYPELVKLPLAPAVTRRVGLAVRALHQSSPATLAFLDIAQASAPQPGTDHDFRAIFPNVIGKMG</sequence>
<dbReference type="CDD" id="cd05466">
    <property type="entry name" value="PBP2_LTTR_substrate"/>
    <property type="match status" value="1"/>
</dbReference>
<dbReference type="Gene3D" id="1.10.10.10">
    <property type="entry name" value="Winged helix-like DNA-binding domain superfamily/Winged helix DNA-binding domain"/>
    <property type="match status" value="1"/>
</dbReference>
<organism evidence="6 7">
    <name type="scientific">Janthinobacterium fluminis</name>
    <dbReference type="NCBI Taxonomy" id="2987524"/>
    <lineage>
        <taxon>Bacteria</taxon>
        <taxon>Pseudomonadati</taxon>
        <taxon>Pseudomonadota</taxon>
        <taxon>Betaproteobacteria</taxon>
        <taxon>Burkholderiales</taxon>
        <taxon>Oxalobacteraceae</taxon>
        <taxon>Janthinobacterium</taxon>
    </lineage>
</organism>
<dbReference type="PRINTS" id="PR00039">
    <property type="entry name" value="HTHLYSR"/>
</dbReference>
<evidence type="ECO:0000313" key="7">
    <source>
        <dbReference type="Proteomes" id="UP001221208"/>
    </source>
</evidence>
<protein>
    <submittedName>
        <fullName evidence="6">LysR substrate-binding domain-containing protein</fullName>
    </submittedName>
</protein>
<dbReference type="Pfam" id="PF03466">
    <property type="entry name" value="LysR_substrate"/>
    <property type="match status" value="1"/>
</dbReference>
<evidence type="ECO:0000256" key="2">
    <source>
        <dbReference type="ARBA" id="ARBA00023015"/>
    </source>
</evidence>
<dbReference type="InterPro" id="IPR036388">
    <property type="entry name" value="WH-like_DNA-bd_sf"/>
</dbReference>
<keyword evidence="2" id="KW-0805">Transcription regulation</keyword>
<keyword evidence="3" id="KW-0238">DNA-binding</keyword>
<evidence type="ECO:0000256" key="3">
    <source>
        <dbReference type="ARBA" id="ARBA00023125"/>
    </source>
</evidence>
<dbReference type="InterPro" id="IPR005119">
    <property type="entry name" value="LysR_subst-bd"/>
</dbReference>
<gene>
    <name evidence="6" type="ORF">OIK44_02455</name>
</gene>
<evidence type="ECO:0000259" key="5">
    <source>
        <dbReference type="PROSITE" id="PS50931"/>
    </source>
</evidence>
<dbReference type="SUPFAM" id="SSF53850">
    <property type="entry name" value="Periplasmic binding protein-like II"/>
    <property type="match status" value="1"/>
</dbReference>
<evidence type="ECO:0000313" key="6">
    <source>
        <dbReference type="EMBL" id="MDC8756446.1"/>
    </source>
</evidence>
<dbReference type="Gene3D" id="3.40.190.290">
    <property type="match status" value="1"/>
</dbReference>
<name>A0ABT5JWK5_9BURK</name>
<reference evidence="6 7" key="1">
    <citation type="submission" date="2022-10" db="EMBL/GenBank/DDBJ databases">
        <title>Janthinobacterium sp. hw3 Genome sequencing.</title>
        <authorList>
            <person name="Park S."/>
        </authorList>
    </citation>
    <scope>NUCLEOTIDE SEQUENCE [LARGE SCALE GENOMIC DNA]</scope>
    <source>
        <strain evidence="7">hw3</strain>
    </source>
</reference>
<dbReference type="InterPro" id="IPR050950">
    <property type="entry name" value="HTH-type_LysR_regulators"/>
</dbReference>
<proteinExistence type="inferred from homology"/>
<comment type="caution">
    <text evidence="6">The sequence shown here is derived from an EMBL/GenBank/DDBJ whole genome shotgun (WGS) entry which is preliminary data.</text>
</comment>
<dbReference type="InterPro" id="IPR000847">
    <property type="entry name" value="LysR_HTH_N"/>
</dbReference>